<reference evidence="4" key="1">
    <citation type="journal article" date="2019" name="Int. J. Syst. Evol. Microbiol.">
        <title>The Global Catalogue of Microorganisms (GCM) 10K type strain sequencing project: providing services to taxonomists for standard genome sequencing and annotation.</title>
        <authorList>
            <consortium name="The Broad Institute Genomics Platform"/>
            <consortium name="The Broad Institute Genome Sequencing Center for Infectious Disease"/>
            <person name="Wu L."/>
            <person name="Ma J."/>
        </authorList>
    </citation>
    <scope>NUCLEOTIDE SEQUENCE [LARGE SCALE GENOMIC DNA]</scope>
    <source>
        <strain evidence="4">CCUG 56108</strain>
    </source>
</reference>
<feature type="region of interest" description="Disordered" evidence="1">
    <location>
        <begin position="27"/>
        <end position="120"/>
    </location>
</feature>
<sequence>MRYGLFSTCSAALLGALLSAGNVDAQTRPAWVDPPAKAETKPEPKAEAKPASPLAEKDTLQGSASQATKPDTATADASASSAEEKSAEAPQRTRRSIRQAEAGARRSHRRLSNAPPNALPITVAPGMAVASADRFPEWAGKAQRLSEDYLDTVSASGDGMVAAAPRFYAERVRFHGRILSLSALMAEKRRFVRRWPERRYVMQGGSARIACSVGTGTCIVRSTFDFRADNPRNGARSQGVAELTLEVSFNGPRPVIVSESSRVLRRYAPGPLSAAAATQHGA</sequence>
<feature type="compositionally biased region" description="Low complexity" evidence="1">
    <location>
        <begin position="67"/>
        <end position="81"/>
    </location>
</feature>
<dbReference type="Proteomes" id="UP001597176">
    <property type="component" value="Unassembled WGS sequence"/>
</dbReference>
<evidence type="ECO:0000313" key="4">
    <source>
        <dbReference type="Proteomes" id="UP001597176"/>
    </source>
</evidence>
<name>A0ABW3WUZ7_9HYPH</name>
<gene>
    <name evidence="3" type="ORF">ACFQ4G_02190</name>
</gene>
<comment type="caution">
    <text evidence="3">The sequence shown here is derived from an EMBL/GenBank/DDBJ whole genome shotgun (WGS) entry which is preliminary data.</text>
</comment>
<proteinExistence type="predicted"/>
<feature type="compositionally biased region" description="Basic and acidic residues" evidence="1">
    <location>
        <begin position="36"/>
        <end position="48"/>
    </location>
</feature>
<dbReference type="EMBL" id="JBHTND010000002">
    <property type="protein sequence ID" value="MFD1300394.1"/>
    <property type="molecule type" value="Genomic_DNA"/>
</dbReference>
<feature type="chain" id="PRO_5046243635" evidence="2">
    <location>
        <begin position="26"/>
        <end position="282"/>
    </location>
</feature>
<feature type="signal peptide" evidence="2">
    <location>
        <begin position="1"/>
        <end position="25"/>
    </location>
</feature>
<organism evidence="3 4">
    <name type="scientific">Methylobacterium marchantiae</name>
    <dbReference type="NCBI Taxonomy" id="600331"/>
    <lineage>
        <taxon>Bacteria</taxon>
        <taxon>Pseudomonadati</taxon>
        <taxon>Pseudomonadota</taxon>
        <taxon>Alphaproteobacteria</taxon>
        <taxon>Hyphomicrobiales</taxon>
        <taxon>Methylobacteriaceae</taxon>
        <taxon>Methylobacterium</taxon>
    </lineage>
</organism>
<evidence type="ECO:0000256" key="1">
    <source>
        <dbReference type="SAM" id="MobiDB-lite"/>
    </source>
</evidence>
<accession>A0ABW3WUZ7</accession>
<keyword evidence="4" id="KW-1185">Reference proteome</keyword>
<evidence type="ECO:0000313" key="3">
    <source>
        <dbReference type="EMBL" id="MFD1300394.1"/>
    </source>
</evidence>
<keyword evidence="2" id="KW-0732">Signal</keyword>
<dbReference type="RefSeq" id="WP_238203232.1">
    <property type="nucleotide sequence ID" value="NZ_JBHTND010000002.1"/>
</dbReference>
<protein>
    <submittedName>
        <fullName evidence="3">Uncharacterized protein</fullName>
    </submittedName>
</protein>
<evidence type="ECO:0000256" key="2">
    <source>
        <dbReference type="SAM" id="SignalP"/>
    </source>
</evidence>